<evidence type="ECO:0000313" key="2">
    <source>
        <dbReference type="Proteomes" id="UP000321301"/>
    </source>
</evidence>
<comment type="caution">
    <text evidence="1">The sequence shown here is derived from an EMBL/GenBank/DDBJ whole genome shotgun (WGS) entry which is preliminary data.</text>
</comment>
<dbReference type="RefSeq" id="WP_051160084.1">
    <property type="nucleotide sequence ID" value="NZ_BJYV01000003.1"/>
</dbReference>
<accession>A0A512C8K8</accession>
<dbReference type="Proteomes" id="UP000321301">
    <property type="component" value="Unassembled WGS sequence"/>
</dbReference>
<reference evidence="1 2" key="1">
    <citation type="submission" date="2019-07" db="EMBL/GenBank/DDBJ databases">
        <title>Whole genome shotgun sequence of Cyclobacterium qasimii NBRC 106168.</title>
        <authorList>
            <person name="Hosoyama A."/>
            <person name="Uohara A."/>
            <person name="Ohji S."/>
            <person name="Ichikawa N."/>
        </authorList>
    </citation>
    <scope>NUCLEOTIDE SEQUENCE [LARGE SCALE GENOMIC DNA]</scope>
    <source>
        <strain evidence="1 2">NBRC 106168</strain>
    </source>
</reference>
<keyword evidence="2" id="KW-1185">Reference proteome</keyword>
<organism evidence="1 2">
    <name type="scientific">Cyclobacterium qasimii</name>
    <dbReference type="NCBI Taxonomy" id="1350429"/>
    <lineage>
        <taxon>Bacteria</taxon>
        <taxon>Pseudomonadati</taxon>
        <taxon>Bacteroidota</taxon>
        <taxon>Cytophagia</taxon>
        <taxon>Cytophagales</taxon>
        <taxon>Cyclobacteriaceae</taxon>
        <taxon>Cyclobacterium</taxon>
    </lineage>
</organism>
<dbReference type="InterPro" id="IPR036629">
    <property type="entry name" value="YjbJ_sf"/>
</dbReference>
<sequence length="85" mass="10245">MEKDMNTGNLENQQTVQQLENKWRNISSTYSKRYPALTEEDITYNDGEFDAMTERIANRTKRTKKEVQNEIQNWEDDIHYIPKME</sequence>
<evidence type="ECO:0008006" key="3">
    <source>
        <dbReference type="Google" id="ProtNLM"/>
    </source>
</evidence>
<dbReference type="AlphaFoldDB" id="A0A512C8K8"/>
<evidence type="ECO:0000313" key="1">
    <source>
        <dbReference type="EMBL" id="GEO20500.1"/>
    </source>
</evidence>
<protein>
    <recommendedName>
        <fullName evidence="3">CsbD-like domain-containing protein</fullName>
    </recommendedName>
</protein>
<dbReference type="EMBL" id="BJYV01000003">
    <property type="protein sequence ID" value="GEO20500.1"/>
    <property type="molecule type" value="Genomic_DNA"/>
</dbReference>
<gene>
    <name evidence="1" type="ORF">CQA01_10340</name>
</gene>
<name>A0A512C8K8_9BACT</name>
<dbReference type="SUPFAM" id="SSF69047">
    <property type="entry name" value="Hypothetical protein YjbJ"/>
    <property type="match status" value="1"/>
</dbReference>
<proteinExistence type="predicted"/>
<dbReference type="Gene3D" id="1.10.1470.10">
    <property type="entry name" value="YjbJ"/>
    <property type="match status" value="1"/>
</dbReference>